<comment type="caution">
    <text evidence="1">The sequence shown here is derived from an EMBL/GenBank/DDBJ whole genome shotgun (WGS) entry which is preliminary data.</text>
</comment>
<dbReference type="PANTHER" id="PTHR47331:SF6">
    <property type="entry name" value="DOUBLECORTIN DOMAIN-CONTAINING PROTEIN"/>
    <property type="match status" value="1"/>
</dbReference>
<protein>
    <submittedName>
        <fullName evidence="1">Uncharacterized protein</fullName>
    </submittedName>
</protein>
<name>A0ABR3L9C0_9TELE</name>
<accession>A0ABR3L9C0</accession>
<organism evidence="1 2">
    <name type="scientific">Cirrhinus molitorella</name>
    <name type="common">mud carp</name>
    <dbReference type="NCBI Taxonomy" id="172907"/>
    <lineage>
        <taxon>Eukaryota</taxon>
        <taxon>Metazoa</taxon>
        <taxon>Chordata</taxon>
        <taxon>Craniata</taxon>
        <taxon>Vertebrata</taxon>
        <taxon>Euteleostomi</taxon>
        <taxon>Actinopterygii</taxon>
        <taxon>Neopterygii</taxon>
        <taxon>Teleostei</taxon>
        <taxon>Ostariophysi</taxon>
        <taxon>Cypriniformes</taxon>
        <taxon>Cyprinidae</taxon>
        <taxon>Labeoninae</taxon>
        <taxon>Labeonini</taxon>
        <taxon>Cirrhinus</taxon>
    </lineage>
</organism>
<proteinExistence type="predicted"/>
<sequence>MLHCHKKLRELGPHGEFPCQSFPVFPSPGPILRLHQRQLSGGSCVYFLMSTKAIAAVTYLKVTDAAGYIHIGFVMVKAKLDPRPEHSVPRLELCAAVLGVNNRVQRIRRSSNPDQWRYVPIDQDLADHATCFVPASHLQNTNWLRGPKFLLMPEPGTFESTYNLVDPSSDPDWKNPIQASAILIQAAQEEVCVQGIKCIQKQERSPKSSPLHTLDPFIDAQGLLRVRGHLELQTCTSASGGKFNTCPTHSGTDGRSNSNNPTGMQKMAGCPSKCQFRKCFPP</sequence>
<dbReference type="Pfam" id="PF05380">
    <property type="entry name" value="Peptidase_A17"/>
    <property type="match status" value="1"/>
</dbReference>
<dbReference type="PANTHER" id="PTHR47331">
    <property type="entry name" value="PHD-TYPE DOMAIN-CONTAINING PROTEIN"/>
    <property type="match status" value="1"/>
</dbReference>
<dbReference type="Proteomes" id="UP001558613">
    <property type="component" value="Unassembled WGS sequence"/>
</dbReference>
<keyword evidence="2" id="KW-1185">Reference proteome</keyword>
<gene>
    <name evidence="1" type="ORF">QQF64_020393</name>
</gene>
<reference evidence="1 2" key="1">
    <citation type="submission" date="2023-09" db="EMBL/GenBank/DDBJ databases">
        <authorList>
            <person name="Wang M."/>
        </authorList>
    </citation>
    <scope>NUCLEOTIDE SEQUENCE [LARGE SCALE GENOMIC DNA]</scope>
    <source>
        <strain evidence="1">GT-2023</strain>
        <tissue evidence="1">Liver</tissue>
    </source>
</reference>
<dbReference type="InterPro" id="IPR008042">
    <property type="entry name" value="Retrotrans_Pao"/>
</dbReference>
<dbReference type="EMBL" id="JAYMGO010000023">
    <property type="protein sequence ID" value="KAL1249388.1"/>
    <property type="molecule type" value="Genomic_DNA"/>
</dbReference>
<evidence type="ECO:0000313" key="2">
    <source>
        <dbReference type="Proteomes" id="UP001558613"/>
    </source>
</evidence>
<evidence type="ECO:0000313" key="1">
    <source>
        <dbReference type="EMBL" id="KAL1249388.1"/>
    </source>
</evidence>